<feature type="transmembrane region" description="Helical" evidence="10">
    <location>
        <begin position="427"/>
        <end position="449"/>
    </location>
</feature>
<sequence>MANPQDIYNDFKNKKISLLFWQYALPSIIGTTVNTLYNIIDGVFIGHWIGREALSGAGIILPVMNLAAGIGMLVGIGSASRISIFLGRGEIDKAEKVAGTSFMLTAVLSGITLALLLYFIDPVLHFIGSSPTNHIYAREFLEVFLPGSIFITLTFNYNNMMRASGYPFKAMVTMFISVIANIILAPIFIIALGWGMRGAAFATTLSMFISFLFVMQHFVSKNSNIKLYRRNFRLDITYIKSILSIGMSPFAMQVAASVVVVFINWQLTHYAQISHVSSDDAIAGYSNANRLITLIIMIVIGVNQGMQPIIGYNYGSKNYKRVKETFFYAVKIATVITSAGFILGCFMPDVLVRAFSSEADLVAISAIALRYTTLSFAFVGFQMVTTSFFQCIGMARVSILLSLSRQILILLPTLYILPLFFDLDGVWASSPTADLLSTGIAYAALYWYFKSIKSRHYPKQVNP</sequence>
<evidence type="ECO:0000313" key="12">
    <source>
        <dbReference type="Proteomes" id="UP000319483"/>
    </source>
</evidence>
<organism evidence="11 12">
    <name type="scientific">Gilliamella apicola</name>
    <dbReference type="NCBI Taxonomy" id="1196095"/>
    <lineage>
        <taxon>Bacteria</taxon>
        <taxon>Pseudomonadati</taxon>
        <taxon>Pseudomonadota</taxon>
        <taxon>Gammaproteobacteria</taxon>
        <taxon>Orbales</taxon>
        <taxon>Orbaceae</taxon>
        <taxon>Gilliamella</taxon>
    </lineage>
</organism>
<feature type="transmembrane region" description="Helical" evidence="10">
    <location>
        <begin position="291"/>
        <end position="314"/>
    </location>
</feature>
<feature type="transmembrane region" description="Helical" evidence="10">
    <location>
        <begin position="200"/>
        <end position="220"/>
    </location>
</feature>
<comment type="subcellular location">
    <subcellularLocation>
        <location evidence="1">Cell inner membrane</location>
        <topology evidence="1">Multi-pass membrane protein</topology>
    </subcellularLocation>
</comment>
<dbReference type="InterPro" id="IPR048279">
    <property type="entry name" value="MdtK-like"/>
</dbReference>
<keyword evidence="7 10" id="KW-1133">Transmembrane helix</keyword>
<feature type="transmembrane region" description="Helical" evidence="10">
    <location>
        <begin position="170"/>
        <end position="194"/>
    </location>
</feature>
<evidence type="ECO:0000256" key="6">
    <source>
        <dbReference type="ARBA" id="ARBA00022692"/>
    </source>
</evidence>
<comment type="similarity">
    <text evidence="2">Belongs to the multi antimicrobial extrusion (MATE) (TC 2.A.66.1) family. MepA subfamily.</text>
</comment>
<dbReference type="InterPro" id="IPR045070">
    <property type="entry name" value="MATE_MepA-like"/>
</dbReference>
<evidence type="ECO:0000313" key="11">
    <source>
        <dbReference type="EMBL" id="TSK06372.1"/>
    </source>
</evidence>
<keyword evidence="6 10" id="KW-0812">Transmembrane</keyword>
<keyword evidence="4" id="KW-0813">Transport</keyword>
<evidence type="ECO:0000256" key="8">
    <source>
        <dbReference type="ARBA" id="ARBA00023136"/>
    </source>
</evidence>
<feature type="transmembrane region" description="Helical" evidence="10">
    <location>
        <begin position="241"/>
        <end position="265"/>
    </location>
</feature>
<evidence type="ECO:0000256" key="7">
    <source>
        <dbReference type="ARBA" id="ARBA00022989"/>
    </source>
</evidence>
<dbReference type="EMBL" id="VMHM01000001">
    <property type="protein sequence ID" value="TSK06372.1"/>
    <property type="molecule type" value="Genomic_DNA"/>
</dbReference>
<dbReference type="RefSeq" id="WP_144091102.1">
    <property type="nucleotide sequence ID" value="NZ_VMHM01000001.1"/>
</dbReference>
<gene>
    <name evidence="11" type="ORF">FPQ15_00620</name>
</gene>
<name>A0A556SZ06_9GAMM</name>
<dbReference type="InterPro" id="IPR002528">
    <property type="entry name" value="MATE_fam"/>
</dbReference>
<feature type="transmembrane region" description="Helical" evidence="10">
    <location>
        <begin position="326"/>
        <end position="349"/>
    </location>
</feature>
<accession>A0A556SZ06</accession>
<dbReference type="Pfam" id="PF01554">
    <property type="entry name" value="MatE"/>
    <property type="match status" value="2"/>
</dbReference>
<dbReference type="GO" id="GO:0046677">
    <property type="term" value="P:response to antibiotic"/>
    <property type="evidence" value="ECO:0007669"/>
    <property type="project" value="UniProtKB-KW"/>
</dbReference>
<dbReference type="PANTHER" id="PTHR43823">
    <property type="entry name" value="SPORULATION PROTEIN YKVU"/>
    <property type="match status" value="1"/>
</dbReference>
<dbReference type="GO" id="GO:0015297">
    <property type="term" value="F:antiporter activity"/>
    <property type="evidence" value="ECO:0007669"/>
    <property type="project" value="InterPro"/>
</dbReference>
<keyword evidence="5" id="KW-1003">Cell membrane</keyword>
<evidence type="ECO:0000256" key="2">
    <source>
        <dbReference type="ARBA" id="ARBA00008417"/>
    </source>
</evidence>
<evidence type="ECO:0000256" key="5">
    <source>
        <dbReference type="ARBA" id="ARBA00022475"/>
    </source>
</evidence>
<dbReference type="GO" id="GO:0042910">
    <property type="term" value="F:xenobiotic transmembrane transporter activity"/>
    <property type="evidence" value="ECO:0007669"/>
    <property type="project" value="InterPro"/>
</dbReference>
<dbReference type="PANTHER" id="PTHR43823:SF3">
    <property type="entry name" value="MULTIDRUG EXPORT PROTEIN MEPA"/>
    <property type="match status" value="1"/>
</dbReference>
<evidence type="ECO:0000256" key="9">
    <source>
        <dbReference type="ARBA" id="ARBA00023251"/>
    </source>
</evidence>
<keyword evidence="9" id="KW-0046">Antibiotic resistance</keyword>
<protein>
    <recommendedName>
        <fullName evidence="3">Multidrug export protein MepA</fullName>
    </recommendedName>
</protein>
<evidence type="ECO:0000256" key="3">
    <source>
        <dbReference type="ARBA" id="ARBA00022106"/>
    </source>
</evidence>
<keyword evidence="8 10" id="KW-0472">Membrane</keyword>
<feature type="transmembrane region" description="Helical" evidence="10">
    <location>
        <begin position="140"/>
        <end position="158"/>
    </location>
</feature>
<dbReference type="Proteomes" id="UP000319483">
    <property type="component" value="Unassembled WGS sequence"/>
</dbReference>
<feature type="transmembrane region" description="Helical" evidence="10">
    <location>
        <begin position="57"/>
        <end position="76"/>
    </location>
</feature>
<feature type="transmembrane region" description="Helical" evidence="10">
    <location>
        <begin position="97"/>
        <end position="120"/>
    </location>
</feature>
<dbReference type="NCBIfam" id="TIGR00797">
    <property type="entry name" value="matE"/>
    <property type="match status" value="1"/>
</dbReference>
<reference evidence="11 12" key="1">
    <citation type="submission" date="2019-07" db="EMBL/GenBank/DDBJ databases">
        <title>Gilliamella genomes.</title>
        <authorList>
            <person name="Zheng H."/>
        </authorList>
    </citation>
    <scope>NUCLEOTIDE SEQUENCE [LARGE SCALE GENOMIC DNA]</scope>
    <source>
        <strain evidence="11 12">W8127</strain>
    </source>
</reference>
<dbReference type="InterPro" id="IPR051327">
    <property type="entry name" value="MATE_MepA_subfamily"/>
</dbReference>
<feature type="transmembrane region" description="Helical" evidence="10">
    <location>
        <begin position="361"/>
        <end position="385"/>
    </location>
</feature>
<evidence type="ECO:0000256" key="10">
    <source>
        <dbReference type="SAM" id="Phobius"/>
    </source>
</evidence>
<dbReference type="AlphaFoldDB" id="A0A556SZ06"/>
<feature type="transmembrane region" description="Helical" evidence="10">
    <location>
        <begin position="397"/>
        <end position="421"/>
    </location>
</feature>
<evidence type="ECO:0000256" key="4">
    <source>
        <dbReference type="ARBA" id="ARBA00022448"/>
    </source>
</evidence>
<dbReference type="CDD" id="cd13143">
    <property type="entry name" value="MATE_MepA_like"/>
    <property type="match status" value="1"/>
</dbReference>
<comment type="caution">
    <text evidence="11">The sequence shown here is derived from an EMBL/GenBank/DDBJ whole genome shotgun (WGS) entry which is preliminary data.</text>
</comment>
<dbReference type="GO" id="GO:0005886">
    <property type="term" value="C:plasma membrane"/>
    <property type="evidence" value="ECO:0007669"/>
    <property type="project" value="UniProtKB-SubCell"/>
</dbReference>
<evidence type="ECO:0000256" key="1">
    <source>
        <dbReference type="ARBA" id="ARBA00004429"/>
    </source>
</evidence>
<dbReference type="PIRSF" id="PIRSF006603">
    <property type="entry name" value="DinF"/>
    <property type="match status" value="1"/>
</dbReference>
<proteinExistence type="inferred from homology"/>
<feature type="transmembrane region" description="Helical" evidence="10">
    <location>
        <begin position="18"/>
        <end position="37"/>
    </location>
</feature>